<name>A0A8J3J2D6_9CHLR</name>
<dbReference type="AlphaFoldDB" id="A0A8J3J2D6"/>
<evidence type="ECO:0000256" key="1">
    <source>
        <dbReference type="SAM" id="MobiDB-lite"/>
    </source>
</evidence>
<keyword evidence="3" id="KW-1185">Reference proteome</keyword>
<dbReference type="EMBL" id="BNJK01000004">
    <property type="protein sequence ID" value="GHP01083.1"/>
    <property type="molecule type" value="Genomic_DNA"/>
</dbReference>
<sequence>MVAGGTAYLQPPSPPQPRRSAEGAEACESHREKPEMTHIHLENRPPGETAGGNMCTYFLLSTIS</sequence>
<organism evidence="2 3">
    <name type="scientific">Reticulibacter mediterranei</name>
    <dbReference type="NCBI Taxonomy" id="2778369"/>
    <lineage>
        <taxon>Bacteria</taxon>
        <taxon>Bacillati</taxon>
        <taxon>Chloroflexota</taxon>
        <taxon>Ktedonobacteria</taxon>
        <taxon>Ktedonobacterales</taxon>
        <taxon>Reticulibacteraceae</taxon>
        <taxon>Reticulibacter</taxon>
    </lineage>
</organism>
<accession>A0A8J3J2D6</accession>
<protein>
    <submittedName>
        <fullName evidence="2">Uncharacterized protein</fullName>
    </submittedName>
</protein>
<feature type="compositionally biased region" description="Basic and acidic residues" evidence="1">
    <location>
        <begin position="19"/>
        <end position="45"/>
    </location>
</feature>
<evidence type="ECO:0000313" key="2">
    <source>
        <dbReference type="EMBL" id="GHP01083.1"/>
    </source>
</evidence>
<gene>
    <name evidence="2" type="ORF">KSF_111300</name>
</gene>
<proteinExistence type="predicted"/>
<reference evidence="2" key="1">
    <citation type="submission" date="2020-10" db="EMBL/GenBank/DDBJ databases">
        <title>Taxonomic study of unclassified bacteria belonging to the class Ktedonobacteria.</title>
        <authorList>
            <person name="Yabe S."/>
            <person name="Wang C.M."/>
            <person name="Zheng Y."/>
            <person name="Sakai Y."/>
            <person name="Cavaletti L."/>
            <person name="Monciardini P."/>
            <person name="Donadio S."/>
        </authorList>
    </citation>
    <scope>NUCLEOTIDE SEQUENCE</scope>
    <source>
        <strain evidence="2">ID150040</strain>
    </source>
</reference>
<dbReference type="Proteomes" id="UP000597444">
    <property type="component" value="Unassembled WGS sequence"/>
</dbReference>
<feature type="region of interest" description="Disordered" evidence="1">
    <location>
        <begin position="1"/>
        <end position="53"/>
    </location>
</feature>
<comment type="caution">
    <text evidence="2">The sequence shown here is derived from an EMBL/GenBank/DDBJ whole genome shotgun (WGS) entry which is preliminary data.</text>
</comment>
<evidence type="ECO:0000313" key="3">
    <source>
        <dbReference type="Proteomes" id="UP000597444"/>
    </source>
</evidence>